<reference evidence="2 3" key="1">
    <citation type="journal article" date="2020" name="Genomics">
        <title>Complete, high-quality genomes from long-read metagenomic sequencing of two wolf lichen thalli reveals enigmatic genome architecture.</title>
        <authorList>
            <person name="McKenzie S.K."/>
            <person name="Walston R.F."/>
            <person name="Allen J.L."/>
        </authorList>
    </citation>
    <scope>NUCLEOTIDE SEQUENCE [LARGE SCALE GENOMIC DNA]</scope>
    <source>
        <strain evidence="2">WasteWater1</strain>
    </source>
</reference>
<evidence type="ECO:0000313" key="3">
    <source>
        <dbReference type="Proteomes" id="UP000593566"/>
    </source>
</evidence>
<evidence type="ECO:0000313" key="2">
    <source>
        <dbReference type="EMBL" id="KAF6220759.1"/>
    </source>
</evidence>
<evidence type="ECO:0000256" key="1">
    <source>
        <dbReference type="SAM" id="MobiDB-lite"/>
    </source>
</evidence>
<sequence length="368" mass="42730">MSDRSEVPDFPPRAPESPGLPERTGSHPITFVPAPFARRPVPSYPQRADYADLDPDFPRASFVMGPVPLASPCAKINCNGPAPIERRAEENNPHRTRWVGYDRSRYAMNGGWEDPNETAAVPNEQVLESIEADGDPLIALRQTASDSQTVIRRELERRVVLEDENRGLIGRNERVENDNEAHIKRNRYLERSRQDDRNDLALVQQQRDILQRQLNLARSQAERLRMERDEPEEAYRRREAQQQEFEHAIERIRDLEESEVSLRTELDLALTTVDRLRTERNRLENSREQLEMERDHYETERDRERSHNHTLRNQNHDLQQQVIYLVNQLQAAQAVAIPPVVVPRPVNTATVNAPHIVSPPLQRLQREH</sequence>
<organism evidence="2 3">
    <name type="scientific">Letharia lupina</name>
    <dbReference type="NCBI Taxonomy" id="560253"/>
    <lineage>
        <taxon>Eukaryota</taxon>
        <taxon>Fungi</taxon>
        <taxon>Dikarya</taxon>
        <taxon>Ascomycota</taxon>
        <taxon>Pezizomycotina</taxon>
        <taxon>Lecanoromycetes</taxon>
        <taxon>OSLEUM clade</taxon>
        <taxon>Lecanoromycetidae</taxon>
        <taxon>Lecanorales</taxon>
        <taxon>Lecanorineae</taxon>
        <taxon>Parmeliaceae</taxon>
        <taxon>Letharia</taxon>
    </lineage>
</organism>
<feature type="region of interest" description="Disordered" evidence="1">
    <location>
        <begin position="287"/>
        <end position="310"/>
    </location>
</feature>
<gene>
    <name evidence="2" type="ORF">HO133_003193</name>
</gene>
<proteinExistence type="predicted"/>
<comment type="caution">
    <text evidence="2">The sequence shown here is derived from an EMBL/GenBank/DDBJ whole genome shotgun (WGS) entry which is preliminary data.</text>
</comment>
<feature type="region of interest" description="Disordered" evidence="1">
    <location>
        <begin position="1"/>
        <end position="38"/>
    </location>
</feature>
<dbReference type="RefSeq" id="XP_037150194.1">
    <property type="nucleotide sequence ID" value="XM_037294116.1"/>
</dbReference>
<dbReference type="EMBL" id="JACCJB010000016">
    <property type="protein sequence ID" value="KAF6220759.1"/>
    <property type="molecule type" value="Genomic_DNA"/>
</dbReference>
<dbReference type="GeneID" id="59331604"/>
<accession>A0A8H6FAL9</accession>
<keyword evidence="3" id="KW-1185">Reference proteome</keyword>
<protein>
    <submittedName>
        <fullName evidence="2">Uncharacterized protein</fullName>
    </submittedName>
</protein>
<feature type="compositionally biased region" description="Basic and acidic residues" evidence="1">
    <location>
        <begin position="287"/>
        <end position="307"/>
    </location>
</feature>
<dbReference type="Proteomes" id="UP000593566">
    <property type="component" value="Unassembled WGS sequence"/>
</dbReference>
<dbReference type="AlphaFoldDB" id="A0A8H6FAL9"/>
<name>A0A8H6FAL9_9LECA</name>